<feature type="binding site" evidence="14">
    <location>
        <begin position="160"/>
        <end position="161"/>
    </location>
    <ligand>
        <name>S-adenosyl-L-methionine</name>
        <dbReference type="ChEBI" id="CHEBI:59789"/>
    </ligand>
</feature>
<dbReference type="GO" id="GO:0002935">
    <property type="term" value="F:tRNA (adenine(37)-C2)-methyltransferase activity"/>
    <property type="evidence" value="ECO:0007669"/>
    <property type="project" value="UniProtKB-UniRule"/>
</dbReference>
<gene>
    <name evidence="14 16" type="primary">rlmN</name>
    <name evidence="16" type="ORF">HMPREF9444_01082</name>
</gene>
<keyword evidence="17" id="KW-1185">Reference proteome</keyword>
<dbReference type="GO" id="GO:0019843">
    <property type="term" value="F:rRNA binding"/>
    <property type="evidence" value="ECO:0007669"/>
    <property type="project" value="UniProtKB-UniRule"/>
</dbReference>
<comment type="catalytic activity">
    <reaction evidence="14">
        <text>adenosine(37) in tRNA + 2 reduced [2Fe-2S]-[ferredoxin] + 2 S-adenosyl-L-methionine = 2-methyladenosine(37) in tRNA + 5'-deoxyadenosine + L-methionine + 2 oxidized [2Fe-2S]-[ferredoxin] + S-adenosyl-L-homocysteine</text>
        <dbReference type="Rhea" id="RHEA:43332"/>
        <dbReference type="Rhea" id="RHEA-COMP:10000"/>
        <dbReference type="Rhea" id="RHEA-COMP:10001"/>
        <dbReference type="Rhea" id="RHEA-COMP:10162"/>
        <dbReference type="Rhea" id="RHEA-COMP:10485"/>
        <dbReference type="ChEBI" id="CHEBI:17319"/>
        <dbReference type="ChEBI" id="CHEBI:33737"/>
        <dbReference type="ChEBI" id="CHEBI:33738"/>
        <dbReference type="ChEBI" id="CHEBI:57844"/>
        <dbReference type="ChEBI" id="CHEBI:57856"/>
        <dbReference type="ChEBI" id="CHEBI:59789"/>
        <dbReference type="ChEBI" id="CHEBI:74411"/>
        <dbReference type="ChEBI" id="CHEBI:74497"/>
        <dbReference type="EC" id="2.1.1.192"/>
    </reaction>
</comment>
<evidence type="ECO:0000256" key="3">
    <source>
        <dbReference type="ARBA" id="ARBA00022485"/>
    </source>
</evidence>
<dbReference type="InterPro" id="IPR048641">
    <property type="entry name" value="RlmN_N"/>
</dbReference>
<evidence type="ECO:0000259" key="15">
    <source>
        <dbReference type="PROSITE" id="PS51918"/>
    </source>
</evidence>
<dbReference type="EMBL" id="AEVO01000051">
    <property type="protein sequence ID" value="EFY07161.1"/>
    <property type="molecule type" value="Genomic_DNA"/>
</dbReference>
<dbReference type="InterPro" id="IPR027492">
    <property type="entry name" value="RNA_MTrfase_RlmN"/>
</dbReference>
<feature type="binding site" evidence="14">
    <location>
        <position position="113"/>
    </location>
    <ligand>
        <name>[4Fe-4S] cluster</name>
        <dbReference type="ChEBI" id="CHEBI:49883"/>
        <note>4Fe-4S-S-AdoMet</note>
    </ligand>
</feature>
<accession>E8LK45</accession>
<comment type="catalytic activity">
    <reaction evidence="14">
        <text>adenosine(2503) in 23S rRNA + 2 reduced [2Fe-2S]-[ferredoxin] + 2 S-adenosyl-L-methionine = 2-methyladenosine(2503) in 23S rRNA + 5'-deoxyadenosine + L-methionine + 2 oxidized [2Fe-2S]-[ferredoxin] + S-adenosyl-L-homocysteine</text>
        <dbReference type="Rhea" id="RHEA:42916"/>
        <dbReference type="Rhea" id="RHEA-COMP:10000"/>
        <dbReference type="Rhea" id="RHEA-COMP:10001"/>
        <dbReference type="Rhea" id="RHEA-COMP:10152"/>
        <dbReference type="Rhea" id="RHEA-COMP:10282"/>
        <dbReference type="ChEBI" id="CHEBI:17319"/>
        <dbReference type="ChEBI" id="CHEBI:33737"/>
        <dbReference type="ChEBI" id="CHEBI:33738"/>
        <dbReference type="ChEBI" id="CHEBI:57844"/>
        <dbReference type="ChEBI" id="CHEBI:57856"/>
        <dbReference type="ChEBI" id="CHEBI:59789"/>
        <dbReference type="ChEBI" id="CHEBI:74411"/>
        <dbReference type="ChEBI" id="CHEBI:74497"/>
        <dbReference type="EC" id="2.1.1.192"/>
    </reaction>
</comment>
<feature type="active site" description="S-methylcysteine intermediate" evidence="14">
    <location>
        <position position="336"/>
    </location>
</feature>
<keyword evidence="4 14" id="KW-0963">Cytoplasm</keyword>
<keyword evidence="3 14" id="KW-0004">4Fe-4S</keyword>
<evidence type="ECO:0000256" key="1">
    <source>
        <dbReference type="ARBA" id="ARBA00004496"/>
    </source>
</evidence>
<dbReference type="SFLD" id="SFLDF00275">
    <property type="entry name" value="adenosine_C2_methyltransferase"/>
    <property type="match status" value="1"/>
</dbReference>
<comment type="similarity">
    <text evidence="2 14">Belongs to the radical SAM superfamily. RlmN family.</text>
</comment>
<feature type="active site" description="Proton acceptor" evidence="14">
    <location>
        <position position="86"/>
    </location>
</feature>
<feature type="binding site" evidence="14">
    <location>
        <position position="110"/>
    </location>
    <ligand>
        <name>[4Fe-4S] cluster</name>
        <dbReference type="ChEBI" id="CHEBI:49883"/>
        <note>4Fe-4S-S-AdoMet</note>
    </ligand>
</feature>
<keyword evidence="5 14" id="KW-0698">rRNA processing</keyword>
<dbReference type="eggNOG" id="COG0820">
    <property type="taxonomic scope" value="Bacteria"/>
</dbReference>
<evidence type="ECO:0000256" key="2">
    <source>
        <dbReference type="ARBA" id="ARBA00007544"/>
    </source>
</evidence>
<dbReference type="AlphaFoldDB" id="E8LK45"/>
<organism evidence="16 17">
    <name type="scientific">Succinatimonas hippei (strain DSM 22608 / JCM 16073 / KCTC 15190 / YIT 12066)</name>
    <dbReference type="NCBI Taxonomy" id="762983"/>
    <lineage>
        <taxon>Bacteria</taxon>
        <taxon>Pseudomonadati</taxon>
        <taxon>Pseudomonadota</taxon>
        <taxon>Gammaproteobacteria</taxon>
        <taxon>Aeromonadales</taxon>
        <taxon>Succinivibrionaceae</taxon>
        <taxon>Succinatimonas</taxon>
    </lineage>
</organism>
<dbReference type="Gene3D" id="1.10.150.530">
    <property type="match status" value="1"/>
</dbReference>
<dbReference type="Gene3D" id="3.20.20.70">
    <property type="entry name" value="Aldolase class I"/>
    <property type="match status" value="1"/>
</dbReference>
<evidence type="ECO:0000256" key="9">
    <source>
        <dbReference type="ARBA" id="ARBA00022694"/>
    </source>
</evidence>
<evidence type="ECO:0000313" key="17">
    <source>
        <dbReference type="Proteomes" id="UP000018458"/>
    </source>
</evidence>
<dbReference type="FunFam" id="3.20.20.70:FF:000008">
    <property type="entry name" value="Dual-specificity RNA methyltransferase RlmN"/>
    <property type="match status" value="1"/>
</dbReference>
<feature type="disulfide bond" description="(transient)" evidence="14">
    <location>
        <begin position="99"/>
        <end position="336"/>
    </location>
</feature>
<dbReference type="PANTHER" id="PTHR30544:SF5">
    <property type="entry name" value="RADICAL SAM CORE DOMAIN-CONTAINING PROTEIN"/>
    <property type="match status" value="1"/>
</dbReference>
<feature type="domain" description="Radical SAM core" evidence="15">
    <location>
        <begin position="92"/>
        <end position="331"/>
    </location>
</feature>
<dbReference type="InterPro" id="IPR013785">
    <property type="entry name" value="Aldolase_TIM"/>
</dbReference>
<dbReference type="HOGENOM" id="CLU_029101_0_0_6"/>
<dbReference type="GO" id="GO:0070475">
    <property type="term" value="P:rRNA base methylation"/>
    <property type="evidence" value="ECO:0007669"/>
    <property type="project" value="UniProtKB-UniRule"/>
</dbReference>
<feature type="binding site" evidence="14">
    <location>
        <position position="293"/>
    </location>
    <ligand>
        <name>S-adenosyl-L-methionine</name>
        <dbReference type="ChEBI" id="CHEBI:59789"/>
    </ligand>
</feature>
<comment type="function">
    <text evidence="14">Specifically methylates position 2 of adenine 2503 in 23S rRNA and position 2 of adenine 37 in tRNAs. m2A2503 modification seems to play a crucial role in the proofreading step occurring at the peptidyl transferase center and thus would serve to optimize ribosomal fidelity.</text>
</comment>
<evidence type="ECO:0000256" key="14">
    <source>
        <dbReference type="HAMAP-Rule" id="MF_01849"/>
    </source>
</evidence>
<sequence>MNLGVDELKDFAVSLGEKPFRATQFLKWIYQYGVTDFDLMTNIKKDLREKLKEIACIKAPEIVTEQRSSDGTVKWALDIGDGQLVETVLIPEEGRNTLCISTQVGCPVKCAFCRTGASGFNRNLSVSEIIGQVWRAASRVGFSQNEEQKPISNVVMMGMGEPLYNVDAVLKVTEILLNDNAFALSKRRVTISTSGVAPIIDKIAGKVDVALALSLHAPNDELRDVLVPLNKKYKIDVVLKSVRNYLSKSNANCGKATIEYVLLDHINDSTDQAEELARLLKDTPCKINLIPFNPHEQSEFKRPSNSRVDRFYKVLTGHGYTVMTRTTRGDDIAAACGQLAGQVKDKIAKNRITAANI</sequence>
<dbReference type="PANTHER" id="PTHR30544">
    <property type="entry name" value="23S RRNA METHYLTRANSFERASE"/>
    <property type="match status" value="1"/>
</dbReference>
<dbReference type="SFLD" id="SFLDG01062">
    <property type="entry name" value="methyltransferase_(Class_A)"/>
    <property type="match status" value="1"/>
</dbReference>
<evidence type="ECO:0000256" key="5">
    <source>
        <dbReference type="ARBA" id="ARBA00022552"/>
    </source>
</evidence>
<reference evidence="16 17" key="1">
    <citation type="submission" date="2011-01" db="EMBL/GenBank/DDBJ databases">
        <authorList>
            <person name="Weinstock G."/>
            <person name="Sodergren E."/>
            <person name="Clifton S."/>
            <person name="Fulton L."/>
            <person name="Fulton B."/>
            <person name="Courtney L."/>
            <person name="Fronick C."/>
            <person name="Harrison M."/>
            <person name="Strong C."/>
            <person name="Farmer C."/>
            <person name="Delahaunty K."/>
            <person name="Markovic C."/>
            <person name="Hall O."/>
            <person name="Minx P."/>
            <person name="Tomlinson C."/>
            <person name="Mitreva M."/>
            <person name="Hou S."/>
            <person name="Chen J."/>
            <person name="Wollam A."/>
            <person name="Pepin K.H."/>
            <person name="Johnson M."/>
            <person name="Bhonagiri V."/>
            <person name="Zhang X."/>
            <person name="Suruliraj S."/>
            <person name="Warren W."/>
            <person name="Chinwalla A."/>
            <person name="Mardis E.R."/>
            <person name="Wilson R.K."/>
        </authorList>
    </citation>
    <scope>NUCLEOTIDE SEQUENCE [LARGE SCALE GENOMIC DNA]</scope>
    <source>
        <strain evidence="17">DSM 22608 / JCM 16073 / KCTC 15190 / YIT 12066</strain>
    </source>
</reference>
<protein>
    <recommendedName>
        <fullName evidence="14">Dual-specificity RNA methyltransferase RlmN</fullName>
        <ecNumber evidence="14">2.1.1.192</ecNumber>
    </recommendedName>
    <alternativeName>
        <fullName evidence="14">23S rRNA (adenine(2503)-C(2))-methyltransferase</fullName>
    </alternativeName>
    <alternativeName>
        <fullName evidence="14">23S rRNA m2A2503 methyltransferase</fullName>
    </alternativeName>
    <alternativeName>
        <fullName evidence="14">Ribosomal RNA large subunit methyltransferase N</fullName>
    </alternativeName>
    <alternativeName>
        <fullName evidence="14">tRNA (adenine(37)-C(2))-methyltransferase</fullName>
    </alternativeName>
    <alternativeName>
        <fullName evidence="14">tRNA m2A37 methyltransferase</fullName>
    </alternativeName>
</protein>
<evidence type="ECO:0000256" key="11">
    <source>
        <dbReference type="ARBA" id="ARBA00023004"/>
    </source>
</evidence>
<dbReference type="GO" id="GO:0000049">
    <property type="term" value="F:tRNA binding"/>
    <property type="evidence" value="ECO:0007669"/>
    <property type="project" value="UniProtKB-UniRule"/>
</dbReference>
<feature type="binding site" evidence="14">
    <location>
        <begin position="214"/>
        <end position="216"/>
    </location>
    <ligand>
        <name>S-adenosyl-L-methionine</name>
        <dbReference type="ChEBI" id="CHEBI:59789"/>
    </ligand>
</feature>
<proteinExistence type="inferred from homology"/>
<dbReference type="GO" id="GO:0005737">
    <property type="term" value="C:cytoplasm"/>
    <property type="evidence" value="ECO:0007669"/>
    <property type="project" value="UniProtKB-SubCell"/>
</dbReference>
<comment type="caution">
    <text evidence="16">The sequence shown here is derived from an EMBL/GenBank/DDBJ whole genome shotgun (WGS) entry which is preliminary data.</text>
</comment>
<keyword evidence="8 14" id="KW-0949">S-adenosyl-L-methionine</keyword>
<keyword evidence="11 14" id="KW-0408">Iron</keyword>
<dbReference type="InterPro" id="IPR058240">
    <property type="entry name" value="rSAM_sf"/>
</dbReference>
<dbReference type="InterPro" id="IPR007197">
    <property type="entry name" value="rSAM"/>
</dbReference>
<dbReference type="CDD" id="cd01335">
    <property type="entry name" value="Radical_SAM"/>
    <property type="match status" value="1"/>
</dbReference>
<evidence type="ECO:0000256" key="7">
    <source>
        <dbReference type="ARBA" id="ARBA00022679"/>
    </source>
</evidence>
<evidence type="ECO:0000256" key="4">
    <source>
        <dbReference type="ARBA" id="ARBA00022490"/>
    </source>
</evidence>
<evidence type="ECO:0000256" key="6">
    <source>
        <dbReference type="ARBA" id="ARBA00022603"/>
    </source>
</evidence>
<dbReference type="SFLD" id="SFLDS00029">
    <property type="entry name" value="Radical_SAM"/>
    <property type="match status" value="1"/>
</dbReference>
<name>E8LK45_SUCHY</name>
<keyword evidence="9 14" id="KW-0819">tRNA processing</keyword>
<keyword evidence="13 14" id="KW-1015">Disulfide bond</keyword>
<comment type="cofactor">
    <cofactor evidence="14">
        <name>[4Fe-4S] cluster</name>
        <dbReference type="ChEBI" id="CHEBI:49883"/>
    </cofactor>
    <text evidence="14">Binds 1 [4Fe-4S] cluster. The cluster is coordinated with 3 cysteines and an exchangeable S-adenosyl-L-methionine.</text>
</comment>
<keyword evidence="10 14" id="KW-0479">Metal-binding</keyword>
<evidence type="ECO:0000256" key="12">
    <source>
        <dbReference type="ARBA" id="ARBA00023014"/>
    </source>
</evidence>
<dbReference type="HAMAP" id="MF_01849">
    <property type="entry name" value="RNA_methyltr_RlmN"/>
    <property type="match status" value="1"/>
</dbReference>
<dbReference type="SUPFAM" id="SSF102114">
    <property type="entry name" value="Radical SAM enzymes"/>
    <property type="match status" value="1"/>
</dbReference>
<keyword evidence="6 14" id="KW-0489">Methyltransferase</keyword>
<dbReference type="EC" id="2.1.1.192" evidence="14"/>
<dbReference type="GO" id="GO:0030488">
    <property type="term" value="P:tRNA methylation"/>
    <property type="evidence" value="ECO:0007669"/>
    <property type="project" value="UniProtKB-UniRule"/>
</dbReference>
<dbReference type="GO" id="GO:0046872">
    <property type="term" value="F:metal ion binding"/>
    <property type="evidence" value="ECO:0007669"/>
    <property type="project" value="UniProtKB-KW"/>
</dbReference>
<dbReference type="Pfam" id="PF21016">
    <property type="entry name" value="RlmN_N"/>
    <property type="match status" value="1"/>
</dbReference>
<dbReference type="InterPro" id="IPR040072">
    <property type="entry name" value="Methyltransferase_A"/>
</dbReference>
<keyword evidence="7 14" id="KW-0808">Transferase</keyword>
<evidence type="ECO:0000313" key="16">
    <source>
        <dbReference type="EMBL" id="EFY07161.1"/>
    </source>
</evidence>
<keyword evidence="12 14" id="KW-0411">Iron-sulfur</keyword>
<evidence type="ECO:0000256" key="10">
    <source>
        <dbReference type="ARBA" id="ARBA00022723"/>
    </source>
</evidence>
<comment type="subcellular location">
    <subcellularLocation>
        <location evidence="1 14">Cytoplasm</location>
    </subcellularLocation>
</comment>
<comment type="miscellaneous">
    <text evidence="14">Reaction proceeds by a ping-pong mechanism involving intermediate methylation of a conserved cysteine residue.</text>
</comment>
<dbReference type="Pfam" id="PF04055">
    <property type="entry name" value="Radical_SAM"/>
    <property type="match status" value="1"/>
</dbReference>
<evidence type="ECO:0000256" key="13">
    <source>
        <dbReference type="ARBA" id="ARBA00023157"/>
    </source>
</evidence>
<feature type="binding site" evidence="14">
    <location>
        <position position="106"/>
    </location>
    <ligand>
        <name>[4Fe-4S] cluster</name>
        <dbReference type="ChEBI" id="CHEBI:49883"/>
        <note>4Fe-4S-S-AdoMet</note>
    </ligand>
</feature>
<feature type="binding site" evidence="14">
    <location>
        <position position="192"/>
    </location>
    <ligand>
        <name>S-adenosyl-L-methionine</name>
        <dbReference type="ChEBI" id="CHEBI:59789"/>
    </ligand>
</feature>
<dbReference type="GO" id="GO:0070040">
    <property type="term" value="F:rRNA (adenine(2503)-C2-)-methyltransferase activity"/>
    <property type="evidence" value="ECO:0007669"/>
    <property type="project" value="UniProtKB-UniRule"/>
</dbReference>
<dbReference type="NCBIfam" id="TIGR00048">
    <property type="entry name" value="rRNA_mod_RlmN"/>
    <property type="match status" value="1"/>
</dbReference>
<dbReference type="PROSITE" id="PS51918">
    <property type="entry name" value="RADICAL_SAM"/>
    <property type="match status" value="1"/>
</dbReference>
<dbReference type="STRING" id="762983.HMPREF9444_01082"/>
<dbReference type="GO" id="GO:0051539">
    <property type="term" value="F:4 iron, 4 sulfur cluster binding"/>
    <property type="evidence" value="ECO:0007669"/>
    <property type="project" value="UniProtKB-UniRule"/>
</dbReference>
<dbReference type="InterPro" id="IPR004383">
    <property type="entry name" value="rRNA_lsu_MTrfase_RlmN/Cfr"/>
</dbReference>
<dbReference type="PIRSF" id="PIRSF006004">
    <property type="entry name" value="CHP00048"/>
    <property type="match status" value="1"/>
</dbReference>
<dbReference type="Proteomes" id="UP000018458">
    <property type="component" value="Unassembled WGS sequence"/>
</dbReference>
<evidence type="ECO:0000256" key="8">
    <source>
        <dbReference type="ARBA" id="ARBA00022691"/>
    </source>
</evidence>